<keyword evidence="2" id="KW-1185">Reference proteome</keyword>
<evidence type="ECO:0000313" key="1">
    <source>
        <dbReference type="EMBL" id="ETI35215.1"/>
    </source>
</evidence>
<evidence type="ECO:0000313" key="2">
    <source>
        <dbReference type="Proteomes" id="UP000018721"/>
    </source>
</evidence>
<dbReference type="Proteomes" id="UP000018721">
    <property type="component" value="Unassembled WGS sequence"/>
</dbReference>
<gene>
    <name evidence="1" type="ORF">F443_18388</name>
</gene>
<dbReference type="AlphaFoldDB" id="V9E810"/>
<sequence length="72" mass="7867">KPGGDTTFVQLQGAEDAACYDLLEYDFSSSDNDEVDDGDSNLKEQLEKEEDGTVAAHGRLWVPLDNVMEDSA</sequence>
<comment type="caution">
    <text evidence="1">The sequence shown here is derived from an EMBL/GenBank/DDBJ whole genome shotgun (WGS) entry which is preliminary data.</text>
</comment>
<protein>
    <submittedName>
        <fullName evidence="1">Uncharacterized protein</fullName>
    </submittedName>
</protein>
<accession>V9E810</accession>
<reference evidence="1 2" key="1">
    <citation type="submission" date="2013-11" db="EMBL/GenBank/DDBJ databases">
        <title>The Genome Sequence of Phytophthora parasitica P1569.</title>
        <authorList>
            <consortium name="The Broad Institute Genomics Platform"/>
            <person name="Russ C."/>
            <person name="Tyler B."/>
            <person name="Panabieres F."/>
            <person name="Shan W."/>
            <person name="Tripathy S."/>
            <person name="Grunwald N."/>
            <person name="Machado M."/>
            <person name="Johnson C.S."/>
            <person name="Arredondo F."/>
            <person name="Hong C."/>
            <person name="Coffey M."/>
            <person name="Young S.K."/>
            <person name="Zeng Q."/>
            <person name="Gargeya S."/>
            <person name="Fitzgerald M."/>
            <person name="Abouelleil A."/>
            <person name="Alvarado L."/>
            <person name="Chapman S.B."/>
            <person name="Gainer-Dewar J."/>
            <person name="Goldberg J."/>
            <person name="Griggs A."/>
            <person name="Gujja S."/>
            <person name="Hansen M."/>
            <person name="Howarth C."/>
            <person name="Imamovic A."/>
            <person name="Ireland A."/>
            <person name="Larimer J."/>
            <person name="McCowan C."/>
            <person name="Murphy C."/>
            <person name="Pearson M."/>
            <person name="Poon T.W."/>
            <person name="Priest M."/>
            <person name="Roberts A."/>
            <person name="Saif S."/>
            <person name="Shea T."/>
            <person name="Sykes S."/>
            <person name="Wortman J."/>
            <person name="Nusbaum C."/>
            <person name="Birren B."/>
        </authorList>
    </citation>
    <scope>NUCLEOTIDE SEQUENCE [LARGE SCALE GENOMIC DNA]</scope>
    <source>
        <strain evidence="1 2">P1569</strain>
    </source>
</reference>
<organism evidence="1 2">
    <name type="scientific">Phytophthora nicotianae P1569</name>
    <dbReference type="NCBI Taxonomy" id="1317065"/>
    <lineage>
        <taxon>Eukaryota</taxon>
        <taxon>Sar</taxon>
        <taxon>Stramenopiles</taxon>
        <taxon>Oomycota</taxon>
        <taxon>Peronosporomycetes</taxon>
        <taxon>Peronosporales</taxon>
        <taxon>Peronosporaceae</taxon>
        <taxon>Phytophthora</taxon>
    </lineage>
</organism>
<dbReference type="HOGENOM" id="CLU_2730060_0_0_1"/>
<feature type="non-terminal residue" evidence="1">
    <location>
        <position position="1"/>
    </location>
</feature>
<dbReference type="EMBL" id="ANIZ01003170">
    <property type="protein sequence ID" value="ETI35215.1"/>
    <property type="molecule type" value="Genomic_DNA"/>
</dbReference>
<name>V9E810_PHYNI</name>
<proteinExistence type="predicted"/>